<dbReference type="AlphaFoldDB" id="A0A7V7TV50"/>
<dbReference type="InterPro" id="IPR011711">
    <property type="entry name" value="GntR_C"/>
</dbReference>
<dbReference type="PROSITE" id="PS50949">
    <property type="entry name" value="HTH_GNTR"/>
    <property type="match status" value="1"/>
</dbReference>
<keyword evidence="3" id="KW-0804">Transcription</keyword>
<evidence type="ECO:0000313" key="6">
    <source>
        <dbReference type="Proteomes" id="UP000432089"/>
    </source>
</evidence>
<dbReference type="SUPFAM" id="SSF48008">
    <property type="entry name" value="GntR ligand-binding domain-like"/>
    <property type="match status" value="1"/>
</dbReference>
<organism evidence="5 6">
    <name type="scientific">Plantimonas leprariae</name>
    <dbReference type="NCBI Taxonomy" id="2615207"/>
    <lineage>
        <taxon>Bacteria</taxon>
        <taxon>Pseudomonadati</taxon>
        <taxon>Pseudomonadota</taxon>
        <taxon>Alphaproteobacteria</taxon>
        <taxon>Hyphomicrobiales</taxon>
        <taxon>Aurantimonadaceae</taxon>
        <taxon>Plantimonas</taxon>
    </lineage>
</organism>
<keyword evidence="1" id="KW-0805">Transcription regulation</keyword>
<evidence type="ECO:0000259" key="4">
    <source>
        <dbReference type="PROSITE" id="PS50949"/>
    </source>
</evidence>
<dbReference type="InterPro" id="IPR008920">
    <property type="entry name" value="TF_FadR/GntR_C"/>
</dbReference>
<dbReference type="NCBIfam" id="NF003011">
    <property type="entry name" value="PRK03837.1"/>
    <property type="match status" value="1"/>
</dbReference>
<evidence type="ECO:0000256" key="1">
    <source>
        <dbReference type="ARBA" id="ARBA00023015"/>
    </source>
</evidence>
<accession>A0A7V7TV50</accession>
<dbReference type="InterPro" id="IPR036390">
    <property type="entry name" value="WH_DNA-bd_sf"/>
</dbReference>
<dbReference type="Pfam" id="PF07729">
    <property type="entry name" value="FCD"/>
    <property type="match status" value="1"/>
</dbReference>
<proteinExistence type="predicted"/>
<dbReference type="GO" id="GO:0003700">
    <property type="term" value="F:DNA-binding transcription factor activity"/>
    <property type="evidence" value="ECO:0007669"/>
    <property type="project" value="InterPro"/>
</dbReference>
<evidence type="ECO:0000313" key="5">
    <source>
        <dbReference type="EMBL" id="KAB0676881.1"/>
    </source>
</evidence>
<dbReference type="Gene3D" id="1.10.10.10">
    <property type="entry name" value="Winged helix-like DNA-binding domain superfamily/Winged helix DNA-binding domain"/>
    <property type="match status" value="1"/>
</dbReference>
<sequence>MTQPTEPIVRRKLSTEVFDRLRTMIASGSLKPGDQMPSERELMERFGVGRPAIREAMQALANNGLLAIQHGERARVVAPTPRALFGQVNGAAQIMLSSSPTALGHLKEARIFLERGMVRQAAERAGPGDIDDLSRLIDTQRAALGDAETFIAADMRFHVRIAAISGNPIFEAVSEAMLGWLKEYHTEMLIWTGKERFTLAEHEQVLAALAGNDADAAEAAMVGHLERSSALYVHQSAEEAEASAKATA</sequence>
<keyword evidence="6" id="KW-1185">Reference proteome</keyword>
<dbReference type="CDD" id="cd07377">
    <property type="entry name" value="WHTH_GntR"/>
    <property type="match status" value="1"/>
</dbReference>
<protein>
    <submittedName>
        <fullName evidence="5">Transcriptional regulator NanR</fullName>
    </submittedName>
</protein>
<dbReference type="Proteomes" id="UP000432089">
    <property type="component" value="Unassembled WGS sequence"/>
</dbReference>
<evidence type="ECO:0000256" key="2">
    <source>
        <dbReference type="ARBA" id="ARBA00023125"/>
    </source>
</evidence>
<dbReference type="Gene3D" id="1.20.120.530">
    <property type="entry name" value="GntR ligand-binding domain-like"/>
    <property type="match status" value="1"/>
</dbReference>
<dbReference type="PRINTS" id="PR00035">
    <property type="entry name" value="HTHGNTR"/>
</dbReference>
<dbReference type="InterPro" id="IPR000524">
    <property type="entry name" value="Tscrpt_reg_HTH_GntR"/>
</dbReference>
<dbReference type="PANTHER" id="PTHR43537">
    <property type="entry name" value="TRANSCRIPTIONAL REGULATOR, GNTR FAMILY"/>
    <property type="match status" value="1"/>
</dbReference>
<gene>
    <name evidence="5" type="ORF">F6X38_20130</name>
</gene>
<dbReference type="RefSeq" id="WP_150972921.1">
    <property type="nucleotide sequence ID" value="NZ_VZDO01000020.1"/>
</dbReference>
<dbReference type="Pfam" id="PF00392">
    <property type="entry name" value="GntR"/>
    <property type="match status" value="1"/>
</dbReference>
<dbReference type="PANTHER" id="PTHR43537:SF53">
    <property type="entry name" value="HTH-TYPE TRANSCRIPTIONAL REPRESSOR NANR"/>
    <property type="match status" value="1"/>
</dbReference>
<dbReference type="InterPro" id="IPR036388">
    <property type="entry name" value="WH-like_DNA-bd_sf"/>
</dbReference>
<dbReference type="GO" id="GO:0003677">
    <property type="term" value="F:DNA binding"/>
    <property type="evidence" value="ECO:0007669"/>
    <property type="project" value="UniProtKB-KW"/>
</dbReference>
<feature type="domain" description="HTH gntR-type" evidence="4">
    <location>
        <begin position="11"/>
        <end position="80"/>
    </location>
</feature>
<evidence type="ECO:0000256" key="3">
    <source>
        <dbReference type="ARBA" id="ARBA00023163"/>
    </source>
</evidence>
<reference evidence="5 6" key="1">
    <citation type="submission" date="2019-09" db="EMBL/GenBank/DDBJ databases">
        <title>YIM 132180 draft genome.</title>
        <authorList>
            <person name="Zhang K."/>
        </authorList>
    </citation>
    <scope>NUCLEOTIDE SEQUENCE [LARGE SCALE GENOMIC DNA]</scope>
    <source>
        <strain evidence="5 6">YIM 132180</strain>
    </source>
</reference>
<dbReference type="SMART" id="SM00345">
    <property type="entry name" value="HTH_GNTR"/>
    <property type="match status" value="1"/>
</dbReference>
<name>A0A7V7TV50_9HYPH</name>
<dbReference type="SUPFAM" id="SSF46785">
    <property type="entry name" value="Winged helix' DNA-binding domain"/>
    <property type="match status" value="1"/>
</dbReference>
<keyword evidence="2" id="KW-0238">DNA-binding</keyword>
<dbReference type="EMBL" id="VZDO01000020">
    <property type="protein sequence ID" value="KAB0676881.1"/>
    <property type="molecule type" value="Genomic_DNA"/>
</dbReference>
<dbReference type="SMART" id="SM00895">
    <property type="entry name" value="FCD"/>
    <property type="match status" value="1"/>
</dbReference>
<comment type="caution">
    <text evidence="5">The sequence shown here is derived from an EMBL/GenBank/DDBJ whole genome shotgun (WGS) entry which is preliminary data.</text>
</comment>